<keyword evidence="2" id="KW-1185">Reference proteome</keyword>
<protein>
    <submittedName>
        <fullName evidence="1">Uncharacterized protein</fullName>
    </submittedName>
</protein>
<accession>A0A061GDU0</accession>
<dbReference type="Gramene" id="EOY27583">
    <property type="protein sequence ID" value="EOY27583"/>
    <property type="gene ID" value="TCM_029409"/>
</dbReference>
<evidence type="ECO:0000313" key="2">
    <source>
        <dbReference type="Proteomes" id="UP000026915"/>
    </source>
</evidence>
<dbReference type="HOGENOM" id="CLU_2487933_0_0_1"/>
<gene>
    <name evidence="1" type="ORF">TCM_029409</name>
</gene>
<evidence type="ECO:0000313" key="1">
    <source>
        <dbReference type="EMBL" id="EOY27583.1"/>
    </source>
</evidence>
<dbReference type="AlphaFoldDB" id="A0A061GDU0"/>
<name>A0A061GDU0_THECC</name>
<reference evidence="1 2" key="1">
    <citation type="journal article" date="2013" name="Genome Biol.">
        <title>The genome sequence of the most widely cultivated cacao type and its use to identify candidate genes regulating pod color.</title>
        <authorList>
            <person name="Motamayor J.C."/>
            <person name="Mockaitis K."/>
            <person name="Schmutz J."/>
            <person name="Haiminen N."/>
            <person name="Iii D.L."/>
            <person name="Cornejo O."/>
            <person name="Findley S.D."/>
            <person name="Zheng P."/>
            <person name="Utro F."/>
            <person name="Royaert S."/>
            <person name="Saski C."/>
            <person name="Jenkins J."/>
            <person name="Podicheti R."/>
            <person name="Zhao M."/>
            <person name="Scheffler B.E."/>
            <person name="Stack J.C."/>
            <person name="Feltus F.A."/>
            <person name="Mustiga G.M."/>
            <person name="Amores F."/>
            <person name="Phillips W."/>
            <person name="Marelli J.P."/>
            <person name="May G.D."/>
            <person name="Shapiro H."/>
            <person name="Ma J."/>
            <person name="Bustamante C.D."/>
            <person name="Schnell R.J."/>
            <person name="Main D."/>
            <person name="Gilbert D."/>
            <person name="Parida L."/>
            <person name="Kuhn D.N."/>
        </authorList>
    </citation>
    <scope>NUCLEOTIDE SEQUENCE [LARGE SCALE GENOMIC DNA]</scope>
    <source>
        <strain evidence="2">cv. Matina 1-6</strain>
    </source>
</reference>
<sequence length="87" mass="9563">MMQRYKLKESCNTIIITIMHLGFLLSKLSLSFVQANCFRKRVGGSFLFPAMEIVVGNHCSGGSLLNDMVANLQLATCNLQLATLPLS</sequence>
<organism evidence="1 2">
    <name type="scientific">Theobroma cacao</name>
    <name type="common">Cacao</name>
    <name type="synonym">Cocoa</name>
    <dbReference type="NCBI Taxonomy" id="3641"/>
    <lineage>
        <taxon>Eukaryota</taxon>
        <taxon>Viridiplantae</taxon>
        <taxon>Streptophyta</taxon>
        <taxon>Embryophyta</taxon>
        <taxon>Tracheophyta</taxon>
        <taxon>Spermatophyta</taxon>
        <taxon>Magnoliopsida</taxon>
        <taxon>eudicotyledons</taxon>
        <taxon>Gunneridae</taxon>
        <taxon>Pentapetalae</taxon>
        <taxon>rosids</taxon>
        <taxon>malvids</taxon>
        <taxon>Malvales</taxon>
        <taxon>Malvaceae</taxon>
        <taxon>Byttnerioideae</taxon>
        <taxon>Theobroma</taxon>
    </lineage>
</organism>
<proteinExistence type="predicted"/>
<dbReference type="EMBL" id="CM001884">
    <property type="protein sequence ID" value="EOY27583.1"/>
    <property type="molecule type" value="Genomic_DNA"/>
</dbReference>
<dbReference type="InParanoid" id="A0A061GDU0"/>
<dbReference type="Proteomes" id="UP000026915">
    <property type="component" value="Chromosome 6"/>
</dbReference>